<proteinExistence type="predicted"/>
<dbReference type="GO" id="GO:0016755">
    <property type="term" value="F:aminoacyltransferase activity"/>
    <property type="evidence" value="ECO:0007669"/>
    <property type="project" value="TreeGrafter"/>
</dbReference>
<evidence type="ECO:0000256" key="2">
    <source>
        <dbReference type="ARBA" id="ARBA00022475"/>
    </source>
</evidence>
<dbReference type="GO" id="GO:0055091">
    <property type="term" value="P:phospholipid homeostasis"/>
    <property type="evidence" value="ECO:0007669"/>
    <property type="project" value="TreeGrafter"/>
</dbReference>
<feature type="transmembrane region" description="Helical" evidence="6">
    <location>
        <begin position="294"/>
        <end position="313"/>
    </location>
</feature>
<dbReference type="NCBIfam" id="NF033480">
    <property type="entry name" value="bifunc_MprF"/>
    <property type="match status" value="1"/>
</dbReference>
<name>A0A0R3KVI2_9BRAD</name>
<evidence type="ECO:0000256" key="6">
    <source>
        <dbReference type="SAM" id="Phobius"/>
    </source>
</evidence>
<comment type="subcellular location">
    <subcellularLocation>
        <location evidence="1">Cell membrane</location>
        <topology evidence="1">Multi-pass membrane protein</topology>
    </subcellularLocation>
</comment>
<gene>
    <name evidence="8" type="ORF">CP49_32845</name>
</gene>
<comment type="caution">
    <text evidence="8">The sequence shown here is derived from an EMBL/GenBank/DDBJ whole genome shotgun (WGS) entry which is preliminary data.</text>
</comment>
<protein>
    <recommendedName>
        <fullName evidence="7">Phosphatidylglycerol lysyltransferase C-terminal domain-containing protein</fullName>
    </recommendedName>
</protein>
<dbReference type="GO" id="GO:0005886">
    <property type="term" value="C:plasma membrane"/>
    <property type="evidence" value="ECO:0007669"/>
    <property type="project" value="UniProtKB-SubCell"/>
</dbReference>
<keyword evidence="5 6" id="KW-0472">Membrane</keyword>
<dbReference type="EMBL" id="LLXX01000188">
    <property type="protein sequence ID" value="KRQ96869.1"/>
    <property type="molecule type" value="Genomic_DNA"/>
</dbReference>
<dbReference type="InterPro" id="IPR024320">
    <property type="entry name" value="LPG_synthase_C"/>
</dbReference>
<evidence type="ECO:0000256" key="4">
    <source>
        <dbReference type="ARBA" id="ARBA00022989"/>
    </source>
</evidence>
<dbReference type="STRING" id="1518501.CQ10_34235"/>
<keyword evidence="2" id="KW-1003">Cell membrane</keyword>
<reference evidence="8 9" key="1">
    <citation type="submission" date="2014-03" db="EMBL/GenBank/DDBJ databases">
        <title>Bradyrhizobium valentinum sp. nov., isolated from effective nodules of Lupinus mariae-josephae, a lupine endemic of basic-lime soils in Eastern Spain.</title>
        <authorList>
            <person name="Duran D."/>
            <person name="Rey L."/>
            <person name="Navarro A."/>
            <person name="Busquets A."/>
            <person name="Imperial J."/>
            <person name="Ruiz-Argueso T."/>
        </authorList>
    </citation>
    <scope>NUCLEOTIDE SEQUENCE [LARGE SCALE GENOMIC DNA]</scope>
    <source>
        <strain evidence="8 9">LmjM3</strain>
    </source>
</reference>
<feature type="domain" description="Phosphatidylglycerol lysyltransferase C-terminal" evidence="7">
    <location>
        <begin position="548"/>
        <end position="835"/>
    </location>
</feature>
<feature type="transmembrane region" description="Helical" evidence="6">
    <location>
        <begin position="20"/>
        <end position="41"/>
    </location>
</feature>
<evidence type="ECO:0000313" key="9">
    <source>
        <dbReference type="Proteomes" id="UP000051913"/>
    </source>
</evidence>
<keyword evidence="4 6" id="KW-1133">Transmembrane helix</keyword>
<dbReference type="InterPro" id="IPR051211">
    <property type="entry name" value="PG_lysyltransferase"/>
</dbReference>
<dbReference type="PANTHER" id="PTHR34697">
    <property type="entry name" value="PHOSPHATIDYLGLYCEROL LYSYLTRANSFERASE"/>
    <property type="match status" value="1"/>
</dbReference>
<dbReference type="SUPFAM" id="SSF55729">
    <property type="entry name" value="Acyl-CoA N-acyltransferases (Nat)"/>
    <property type="match status" value="1"/>
</dbReference>
<evidence type="ECO:0000256" key="5">
    <source>
        <dbReference type="ARBA" id="ARBA00023136"/>
    </source>
</evidence>
<organism evidence="8 9">
    <name type="scientific">Bradyrhizobium valentinum</name>
    <dbReference type="NCBI Taxonomy" id="1518501"/>
    <lineage>
        <taxon>Bacteria</taxon>
        <taxon>Pseudomonadati</taxon>
        <taxon>Pseudomonadota</taxon>
        <taxon>Alphaproteobacteria</taxon>
        <taxon>Hyphomicrobiales</taxon>
        <taxon>Nitrobacteraceae</taxon>
        <taxon>Bradyrhizobium</taxon>
    </lineage>
</organism>
<feature type="transmembrane region" description="Helical" evidence="6">
    <location>
        <begin position="505"/>
        <end position="525"/>
    </location>
</feature>
<dbReference type="PANTHER" id="PTHR34697:SF2">
    <property type="entry name" value="PHOSPHATIDYLGLYCEROL LYSYLTRANSFERASE"/>
    <property type="match status" value="1"/>
</dbReference>
<feature type="transmembrane region" description="Helical" evidence="6">
    <location>
        <begin position="376"/>
        <end position="400"/>
    </location>
</feature>
<keyword evidence="9" id="KW-1185">Reference proteome</keyword>
<feature type="transmembrane region" description="Helical" evidence="6">
    <location>
        <begin position="174"/>
        <end position="196"/>
    </location>
</feature>
<feature type="transmembrane region" description="Helical" evidence="6">
    <location>
        <begin position="98"/>
        <end position="118"/>
    </location>
</feature>
<feature type="transmembrane region" description="Helical" evidence="6">
    <location>
        <begin position="61"/>
        <end position="78"/>
    </location>
</feature>
<dbReference type="Proteomes" id="UP000051913">
    <property type="component" value="Unassembled WGS sequence"/>
</dbReference>
<feature type="transmembrane region" description="Helical" evidence="6">
    <location>
        <begin position="139"/>
        <end position="162"/>
    </location>
</feature>
<feature type="transmembrane region" description="Helical" evidence="6">
    <location>
        <begin position="463"/>
        <end position="485"/>
    </location>
</feature>
<accession>A0A0R3KVI2</accession>
<dbReference type="InterPro" id="IPR016181">
    <property type="entry name" value="Acyl_CoA_acyltransferase"/>
</dbReference>
<sequence>MRSWIAILAHNVGGLFHHPWTVAVLVIAGIVGLAALLLGLLRGVDPAAVTQAMSQTPWTHIALSFFFSAVSYLTLIGYEVHAARASAPAKPVPFRTLALGAFTSYAIGHTLGLPVVTANAVRWRVYSPAGLTLAEIGKLAAITGLTLWLSLVLAIGAGLLLGADPVATLDRLPAAVHVVTGAALLALLAGFVLWSGQGNRSIGRGIAQVRLPGARSTLVQIGLGFLDVSAAAAALWILLPADSGVRFLAFSALFACAIIGAVLTHAPAGLGAFEAAMLVTLPNTPQVQVLSALVLWRVTYFLTPFVLAIALLCGRELQRPGSRLASWMRRARLFARSLAPSILAALTFAGGVVLLVSGATPSEGTRIHALKHLVPLPFVELSHLTGSAAGALLLIIAWGLKRRLDSAWIAAVAVLAAGIVVSLAKGFDWEEALVLGAALSLLLLHRTSFYRKGGILAEPLSPGWLAAIAIVVVGSIWLGFLAYTNVDYSNELWWSFAWKGDASRFLRASVAAVVVTSAIALHKLVSHRPQRRKANLVNSEALALVIASSDRAESNLAYLGDKEFLTHEAGDAFLMYGVRGKSWIALGDPVGNPDRTRDLLWRFIEVVDAHAGRPVFYQASPRLLPLCLDAGLSLVKLGEEAKVDLSSFTVEGGAGRAWRQTLSRAKREDLKFSIIPAAELGPYLPDLKAVSDAWLTNKSVGEKGFSIGFWSDAYVSRFDHAVVRQAGEIVGFATIWYGQPGGEITVDLMRHRPSANGVMDVLFINLMLEGKKRGYRWFNLGMAPLSGLSEHRLAPYWGKIASFVVRHGERAYGFAGLKAYKEKFTPVWEPRYLAYPGSWAMPRVLLDVTSLISRGTAKAVWK</sequence>
<evidence type="ECO:0000313" key="8">
    <source>
        <dbReference type="EMBL" id="KRQ96869.1"/>
    </source>
</evidence>
<feature type="transmembrane region" description="Helical" evidence="6">
    <location>
        <begin position="407"/>
        <end position="427"/>
    </location>
</feature>
<dbReference type="Pfam" id="PF09924">
    <property type="entry name" value="LPG_synthase_C"/>
    <property type="match status" value="1"/>
</dbReference>
<evidence type="ECO:0000256" key="3">
    <source>
        <dbReference type="ARBA" id="ARBA00022692"/>
    </source>
</evidence>
<feature type="transmembrane region" description="Helical" evidence="6">
    <location>
        <begin position="245"/>
        <end position="263"/>
    </location>
</feature>
<evidence type="ECO:0000259" key="7">
    <source>
        <dbReference type="Pfam" id="PF09924"/>
    </source>
</evidence>
<feature type="transmembrane region" description="Helical" evidence="6">
    <location>
        <begin position="333"/>
        <end position="356"/>
    </location>
</feature>
<evidence type="ECO:0000256" key="1">
    <source>
        <dbReference type="ARBA" id="ARBA00004651"/>
    </source>
</evidence>
<keyword evidence="3 6" id="KW-0812">Transmembrane</keyword>
<dbReference type="AlphaFoldDB" id="A0A0R3KVI2"/>
<feature type="transmembrane region" description="Helical" evidence="6">
    <location>
        <begin position="217"/>
        <end position="239"/>
    </location>
</feature>